<dbReference type="AlphaFoldDB" id="A0A246BJ85"/>
<organism evidence="9 10">
    <name type="scientific">Deinococcus indicus</name>
    <dbReference type="NCBI Taxonomy" id="223556"/>
    <lineage>
        <taxon>Bacteria</taxon>
        <taxon>Thermotogati</taxon>
        <taxon>Deinococcota</taxon>
        <taxon>Deinococci</taxon>
        <taxon>Deinococcales</taxon>
        <taxon>Deinococcaceae</taxon>
        <taxon>Deinococcus</taxon>
    </lineage>
</organism>
<dbReference type="PANTHER" id="PTHR33406:SF13">
    <property type="entry name" value="MEMBRANE PROTEIN YDFJ"/>
    <property type="match status" value="1"/>
</dbReference>
<comment type="subcellular location">
    <subcellularLocation>
        <location evidence="1">Cell membrane</location>
        <topology evidence="1">Multi-pass membrane protein</topology>
    </subcellularLocation>
</comment>
<feature type="transmembrane region" description="Helical" evidence="7">
    <location>
        <begin position="655"/>
        <end position="673"/>
    </location>
</feature>
<feature type="domain" description="Membrane transport protein MMPL" evidence="8">
    <location>
        <begin position="49"/>
        <end position="261"/>
    </location>
</feature>
<evidence type="ECO:0000256" key="4">
    <source>
        <dbReference type="ARBA" id="ARBA00022989"/>
    </source>
</evidence>
<accession>A0A246BJ85</accession>
<evidence type="ECO:0000259" key="8">
    <source>
        <dbReference type="Pfam" id="PF03176"/>
    </source>
</evidence>
<dbReference type="RefSeq" id="WP_088248935.1">
    <property type="nucleotide sequence ID" value="NZ_BNAM01000012.1"/>
</dbReference>
<dbReference type="GO" id="GO:0005886">
    <property type="term" value="C:plasma membrane"/>
    <property type="evidence" value="ECO:0007669"/>
    <property type="project" value="UniProtKB-SubCell"/>
</dbReference>
<evidence type="ECO:0000256" key="3">
    <source>
        <dbReference type="ARBA" id="ARBA00022692"/>
    </source>
</evidence>
<feature type="region of interest" description="Disordered" evidence="6">
    <location>
        <begin position="261"/>
        <end position="316"/>
    </location>
</feature>
<feature type="transmembrane region" description="Helical" evidence="7">
    <location>
        <begin position="620"/>
        <end position="643"/>
    </location>
</feature>
<evidence type="ECO:0000256" key="2">
    <source>
        <dbReference type="ARBA" id="ARBA00022475"/>
    </source>
</evidence>
<dbReference type="InterPro" id="IPR050545">
    <property type="entry name" value="Mycobact_MmpL"/>
</dbReference>
<dbReference type="InterPro" id="IPR004869">
    <property type="entry name" value="MMPL_dom"/>
</dbReference>
<feature type="transmembrane region" description="Helical" evidence="7">
    <location>
        <begin position="406"/>
        <end position="423"/>
    </location>
</feature>
<dbReference type="Pfam" id="PF03176">
    <property type="entry name" value="MMPL"/>
    <property type="match status" value="3"/>
</dbReference>
<dbReference type="PANTHER" id="PTHR33406">
    <property type="entry name" value="MEMBRANE PROTEIN MJ1562-RELATED"/>
    <property type="match status" value="1"/>
</dbReference>
<proteinExistence type="predicted"/>
<dbReference type="Gene3D" id="1.20.1640.10">
    <property type="entry name" value="Multidrug efflux transporter AcrB transmembrane domain"/>
    <property type="match status" value="2"/>
</dbReference>
<reference evidence="9 10" key="1">
    <citation type="submission" date="2017-05" db="EMBL/GenBank/DDBJ databases">
        <title>De novo genome assembly of Deniococcus indicus strain DR1.</title>
        <authorList>
            <person name="Chauhan D."/>
            <person name="Yennamalli R.M."/>
            <person name="Priyadarshini R."/>
        </authorList>
    </citation>
    <scope>NUCLEOTIDE SEQUENCE [LARGE SCALE GENOMIC DNA]</scope>
    <source>
        <strain evidence="9 10">DR1</strain>
    </source>
</reference>
<protein>
    <recommendedName>
        <fullName evidence="8">Membrane transport protein MMPL domain-containing protein</fullName>
    </recommendedName>
</protein>
<feature type="transmembrane region" description="Helical" evidence="7">
    <location>
        <begin position="735"/>
        <end position="757"/>
    </location>
</feature>
<dbReference type="EMBL" id="NHMK01000017">
    <property type="protein sequence ID" value="OWL95377.1"/>
    <property type="molecule type" value="Genomic_DNA"/>
</dbReference>
<dbReference type="SUPFAM" id="SSF82866">
    <property type="entry name" value="Multidrug efflux transporter AcrB transmembrane domain"/>
    <property type="match status" value="2"/>
</dbReference>
<feature type="transmembrane region" description="Helical" evidence="7">
    <location>
        <begin position="347"/>
        <end position="370"/>
    </location>
</feature>
<keyword evidence="3 7" id="KW-0812">Transmembrane</keyword>
<comment type="caution">
    <text evidence="9">The sequence shown here is derived from an EMBL/GenBank/DDBJ whole genome shotgun (WGS) entry which is preliminary data.</text>
</comment>
<gene>
    <name evidence="9" type="ORF">CBQ26_12325</name>
</gene>
<keyword evidence="10" id="KW-1185">Reference proteome</keyword>
<feature type="compositionally biased region" description="Basic and acidic residues" evidence="6">
    <location>
        <begin position="294"/>
        <end position="312"/>
    </location>
</feature>
<dbReference type="OrthoDB" id="7051771at2"/>
<feature type="domain" description="Membrane transport protein MMPL" evidence="8">
    <location>
        <begin position="302"/>
        <end position="408"/>
    </location>
</feature>
<evidence type="ECO:0000256" key="7">
    <source>
        <dbReference type="SAM" id="Phobius"/>
    </source>
</evidence>
<evidence type="ECO:0000313" key="10">
    <source>
        <dbReference type="Proteomes" id="UP000197208"/>
    </source>
</evidence>
<keyword evidence="2" id="KW-1003">Cell membrane</keyword>
<keyword evidence="4 7" id="KW-1133">Transmembrane helix</keyword>
<feature type="transmembrane region" description="Helical" evidence="7">
    <location>
        <begin position="205"/>
        <end position="225"/>
    </location>
</feature>
<name>A0A246BJ85_9DEIO</name>
<feature type="transmembrane region" description="Helical" evidence="7">
    <location>
        <begin position="594"/>
        <end position="614"/>
    </location>
</feature>
<feature type="transmembrane region" description="Helical" evidence="7">
    <location>
        <begin position="322"/>
        <end position="341"/>
    </location>
</feature>
<sequence>MRTLGRLVSHHPWAVLIAWLIAAALSVPFAARAPAALNADPASGLTTSESTLVTDALRDRFGETDTNTVILVTRSTPPLGTPAGDAAYQRFLDGLDDVPGVTRVTAAQGSGPYRTRSGDGTLALTLAQIPLLDGASDALRRVREYAATQDSPALDIRVTGGQAIADDFTYYAEYDTKRSELVALPLIGALLLVVFGALVATGLPLAVGVLSISVAMAALYGLTHLMPVSTFAQSVITMLGLGAGIDYALLMVNRFREELNKDGGESQTNPTGGSSHNDRTSGDGRATGAVPVGRKSEESGRPRTPDPRRAADRTVQTAGRSVAFSGLTVAIAMAGLILPPIAFVRSIGIGGVLAVLLTVLASLTALPAMLALLGDRVNSPRLLNFTWAQSGAASAGWTAFARRVTARPWTAVLGSAALLLLLASPALNIRTGYAGAWGLTPGVESRDALKDVETLGAGGLLSQFEVILDLKGERYGPDDRARFQALVTDLRALPGVQGVLSPFLTPQDLQAAGGNNADQLAAVSALTTRSFSRDRTLLRVTVVPDRNLPARDIPTFERQIRDTVQASGYTYLLGGAPVGGEEFSRAITGSLPTVILAVFTGTFLLLMVAFRSLLIPLKSILMNALTVGAAVGVVTLIVQDGFLAGPLGIPADVGVLDASLPVLLFAIMFGLSMDYEIFLLSRVQEEYLAGHTNDEAVVRAVGHTARIITSAAIIMFIVFAAFTFGRVVASKSIGLGLAVAVALDATLVRLVLVPAFLKLAGQWNWWLPAWLDKRLPRIRLEH</sequence>
<feature type="transmembrane region" description="Helical" evidence="7">
    <location>
        <begin position="707"/>
        <end position="728"/>
    </location>
</feature>
<evidence type="ECO:0000256" key="1">
    <source>
        <dbReference type="ARBA" id="ARBA00004651"/>
    </source>
</evidence>
<keyword evidence="5 7" id="KW-0472">Membrane</keyword>
<feature type="domain" description="Membrane transport protein MMPL" evidence="8">
    <location>
        <begin position="448"/>
        <end position="766"/>
    </location>
</feature>
<feature type="transmembrane region" description="Helical" evidence="7">
    <location>
        <begin position="231"/>
        <end position="252"/>
    </location>
</feature>
<feature type="transmembrane region" description="Helical" evidence="7">
    <location>
        <begin position="181"/>
        <end position="200"/>
    </location>
</feature>
<dbReference type="Proteomes" id="UP000197208">
    <property type="component" value="Unassembled WGS sequence"/>
</dbReference>
<evidence type="ECO:0000256" key="6">
    <source>
        <dbReference type="SAM" id="MobiDB-lite"/>
    </source>
</evidence>
<feature type="compositionally biased region" description="Polar residues" evidence="6">
    <location>
        <begin position="265"/>
        <end position="275"/>
    </location>
</feature>
<evidence type="ECO:0000313" key="9">
    <source>
        <dbReference type="EMBL" id="OWL95377.1"/>
    </source>
</evidence>
<evidence type="ECO:0000256" key="5">
    <source>
        <dbReference type="ARBA" id="ARBA00023136"/>
    </source>
</evidence>